<dbReference type="EMBL" id="BGZK01001656">
    <property type="protein sequence ID" value="GBP84040.1"/>
    <property type="molecule type" value="Genomic_DNA"/>
</dbReference>
<organism evidence="1 2">
    <name type="scientific">Eumeta variegata</name>
    <name type="common">Bagworm moth</name>
    <name type="synonym">Eumeta japonica</name>
    <dbReference type="NCBI Taxonomy" id="151549"/>
    <lineage>
        <taxon>Eukaryota</taxon>
        <taxon>Metazoa</taxon>
        <taxon>Ecdysozoa</taxon>
        <taxon>Arthropoda</taxon>
        <taxon>Hexapoda</taxon>
        <taxon>Insecta</taxon>
        <taxon>Pterygota</taxon>
        <taxon>Neoptera</taxon>
        <taxon>Endopterygota</taxon>
        <taxon>Lepidoptera</taxon>
        <taxon>Glossata</taxon>
        <taxon>Ditrysia</taxon>
        <taxon>Tineoidea</taxon>
        <taxon>Psychidae</taxon>
        <taxon>Oiketicinae</taxon>
        <taxon>Eumeta</taxon>
    </lineage>
</organism>
<name>A0A4C1Z8M0_EUMVA</name>
<evidence type="ECO:0000313" key="1">
    <source>
        <dbReference type="EMBL" id="GBP84040.1"/>
    </source>
</evidence>
<gene>
    <name evidence="1" type="ORF">EVAR_67639_1</name>
</gene>
<sequence>MLSFTIAVTAGRNLQCVSQKPPLSSRLEILPDGRKVVVFEEYFEDYRFKHVQTRKYTLIKKTHQSLEYAALRYTQGSTLCLFYTLRTLMIYHDRRQASNSHYPRTMSQSTCAVKQFIAYILTSRGPLSWLGRSIWARLNGMLGTKGKFSLRDKHTICIMCMRKGKSSAVGIPACHPAASGVADVAVAMFQLTALSALAPIRNVPGSTLTTDKFTDEFLIQVKLNHKRNAILNRRLQTLSSCRQQILSAAPRAPGQRGRLSVLLDNLSSVTPLLLHASAFNKIPIPNRETGNALVILLGKRVSVGGGATSLSSDSRARLSSKML</sequence>
<protein>
    <submittedName>
        <fullName evidence="1">Uncharacterized protein</fullName>
    </submittedName>
</protein>
<accession>A0A4C1Z8M0</accession>
<reference evidence="1 2" key="1">
    <citation type="journal article" date="2019" name="Commun. Biol.">
        <title>The bagworm genome reveals a unique fibroin gene that provides high tensile strength.</title>
        <authorList>
            <person name="Kono N."/>
            <person name="Nakamura H."/>
            <person name="Ohtoshi R."/>
            <person name="Tomita M."/>
            <person name="Numata K."/>
            <person name="Arakawa K."/>
        </authorList>
    </citation>
    <scope>NUCLEOTIDE SEQUENCE [LARGE SCALE GENOMIC DNA]</scope>
</reference>
<evidence type="ECO:0000313" key="2">
    <source>
        <dbReference type="Proteomes" id="UP000299102"/>
    </source>
</evidence>
<proteinExistence type="predicted"/>
<comment type="caution">
    <text evidence="1">The sequence shown here is derived from an EMBL/GenBank/DDBJ whole genome shotgun (WGS) entry which is preliminary data.</text>
</comment>
<dbReference type="AlphaFoldDB" id="A0A4C1Z8M0"/>
<keyword evidence="2" id="KW-1185">Reference proteome</keyword>
<dbReference type="Proteomes" id="UP000299102">
    <property type="component" value="Unassembled WGS sequence"/>
</dbReference>